<evidence type="ECO:0000313" key="1">
    <source>
        <dbReference type="EMBL" id="EEG29912.1"/>
    </source>
</evidence>
<name>C0EF10_9FIRM</name>
<dbReference type="EMBL" id="ACEC01000082">
    <property type="protein sequence ID" value="EEG29912.1"/>
    <property type="molecule type" value="Genomic_DNA"/>
</dbReference>
<sequence>MAPAMLGVRLRNVQLSSCNVMEGYRRIYVNVSIILHFGPVFNRFFS</sequence>
<proteinExistence type="predicted"/>
<reference evidence="1 2" key="1">
    <citation type="submission" date="2009-01" db="EMBL/GenBank/DDBJ databases">
        <authorList>
            <person name="Fulton L."/>
            <person name="Clifton S."/>
            <person name="Fulton B."/>
            <person name="Xu J."/>
            <person name="Minx P."/>
            <person name="Pepin K.H."/>
            <person name="Johnson M."/>
            <person name="Bhonagiri V."/>
            <person name="Nash W.E."/>
            <person name="Mardis E.R."/>
            <person name="Wilson R.K."/>
        </authorList>
    </citation>
    <scope>NUCLEOTIDE SEQUENCE [LARGE SCALE GENOMIC DNA]</scope>
    <source>
        <strain evidence="1 2">DSM 5476</strain>
    </source>
</reference>
<dbReference type="HOGENOM" id="CLU_3182111_0_0_9"/>
<dbReference type="AlphaFoldDB" id="C0EF10"/>
<dbReference type="STRING" id="537013.CLOSTMETH_02449"/>
<reference evidence="1 2" key="2">
    <citation type="submission" date="2009-02" db="EMBL/GenBank/DDBJ databases">
        <title>Draft genome sequence of Clostridium methylpentosum (DSM 5476).</title>
        <authorList>
            <person name="Sudarsanam P."/>
            <person name="Ley R."/>
            <person name="Guruge J."/>
            <person name="Turnbaugh P.J."/>
            <person name="Mahowald M."/>
            <person name="Liep D."/>
            <person name="Gordon J."/>
        </authorList>
    </citation>
    <scope>NUCLEOTIDE SEQUENCE [LARGE SCALE GENOMIC DNA]</scope>
    <source>
        <strain evidence="1 2">DSM 5476</strain>
    </source>
</reference>
<protein>
    <submittedName>
        <fullName evidence="1">Uncharacterized protein</fullName>
    </submittedName>
</protein>
<keyword evidence="2" id="KW-1185">Reference proteome</keyword>
<accession>C0EF10</accession>
<dbReference type="Proteomes" id="UP000003340">
    <property type="component" value="Unassembled WGS sequence"/>
</dbReference>
<evidence type="ECO:0000313" key="2">
    <source>
        <dbReference type="Proteomes" id="UP000003340"/>
    </source>
</evidence>
<organism evidence="1 2">
    <name type="scientific">[Clostridium] methylpentosum DSM 5476</name>
    <dbReference type="NCBI Taxonomy" id="537013"/>
    <lineage>
        <taxon>Bacteria</taxon>
        <taxon>Bacillati</taxon>
        <taxon>Bacillota</taxon>
        <taxon>Clostridia</taxon>
        <taxon>Eubacteriales</taxon>
        <taxon>Oscillospiraceae</taxon>
        <taxon>Oscillospiraceae incertae sedis</taxon>
    </lineage>
</organism>
<gene>
    <name evidence="1" type="ORF">CLOSTMETH_02449</name>
</gene>
<comment type="caution">
    <text evidence="1">The sequence shown here is derived from an EMBL/GenBank/DDBJ whole genome shotgun (WGS) entry which is preliminary data.</text>
</comment>